<sequence length="261" mass="29172">MKSKKVFSFLIYSFTGLVLLFSLSQVVGIISKYGKFSYGELTAYFLNDSYTGFFTFPFCLGALLVNQTQKESNLYFIMSRYKSRIVYILKRISNCSIIALKYYAIILFLSILSCISNSLFNSKTSDAFQELAKTFTTKPATISKSVFSTALQSGLAYLMVIIILVLFFLLLAQTKLNGAAIFAVFSVTIMINAFACLGFFGNIFSNANLFALLLPLQSTHHFSLEVLIGICGILLLLSLNILLICKRDLVLPKSNKNYETE</sequence>
<comment type="caution">
    <text evidence="2">The sequence shown here is derived from an EMBL/GenBank/DDBJ whole genome shotgun (WGS) entry which is preliminary data.</text>
</comment>
<dbReference type="Proteomes" id="UP000236394">
    <property type="component" value="Unassembled WGS sequence"/>
</dbReference>
<keyword evidence="1" id="KW-0812">Transmembrane</keyword>
<feature type="transmembrane region" description="Helical" evidence="1">
    <location>
        <begin position="7"/>
        <end position="30"/>
    </location>
</feature>
<feature type="transmembrane region" description="Helical" evidence="1">
    <location>
        <begin position="50"/>
        <end position="66"/>
    </location>
</feature>
<dbReference type="RefSeq" id="WP_102892493.1">
    <property type="nucleotide sequence ID" value="NZ_NBZD01000002.1"/>
</dbReference>
<evidence type="ECO:0000256" key="1">
    <source>
        <dbReference type="SAM" id="Phobius"/>
    </source>
</evidence>
<name>A0A2J8B223_9FIRM</name>
<keyword evidence="1" id="KW-0472">Membrane</keyword>
<dbReference type="AlphaFoldDB" id="A0A2J8B223"/>
<proteinExistence type="predicted"/>
<organism evidence="2 3">
    <name type="scientific">Mageeibacillus indolicus</name>
    <dbReference type="NCBI Taxonomy" id="884684"/>
    <lineage>
        <taxon>Bacteria</taxon>
        <taxon>Bacillati</taxon>
        <taxon>Bacillota</taxon>
        <taxon>Clostridia</taxon>
        <taxon>Eubacteriales</taxon>
        <taxon>Oscillospiraceae</taxon>
        <taxon>Mageeibacillus</taxon>
    </lineage>
</organism>
<dbReference type="EMBL" id="NBZD01000002">
    <property type="protein sequence ID" value="PNH18828.1"/>
    <property type="molecule type" value="Genomic_DNA"/>
</dbReference>
<feature type="transmembrane region" description="Helical" evidence="1">
    <location>
        <begin position="224"/>
        <end position="245"/>
    </location>
</feature>
<evidence type="ECO:0000313" key="2">
    <source>
        <dbReference type="EMBL" id="PNH18828.1"/>
    </source>
</evidence>
<evidence type="ECO:0000313" key="3">
    <source>
        <dbReference type="Proteomes" id="UP000236394"/>
    </source>
</evidence>
<feature type="transmembrane region" description="Helical" evidence="1">
    <location>
        <begin position="154"/>
        <end position="172"/>
    </location>
</feature>
<gene>
    <name evidence="2" type="ORF">B7R76_04550</name>
</gene>
<keyword evidence="1" id="KW-1133">Transmembrane helix</keyword>
<accession>A0A2J8B223</accession>
<reference evidence="3" key="1">
    <citation type="submission" date="2017-04" db="EMBL/GenBank/DDBJ databases">
        <authorList>
            <person name="Bumgarner R.E."/>
            <person name="Fredricks D.N."/>
            <person name="Srinivasan S."/>
        </authorList>
    </citation>
    <scope>NUCLEOTIDE SEQUENCE [LARGE SCALE GENOMIC DNA]</scope>
    <source>
        <strain evidence="3">KA00405</strain>
    </source>
</reference>
<feature type="transmembrane region" description="Helical" evidence="1">
    <location>
        <begin position="179"/>
        <end position="204"/>
    </location>
</feature>
<protein>
    <submittedName>
        <fullName evidence="2">Uncharacterized protein</fullName>
    </submittedName>
</protein>